<comment type="caution">
    <text evidence="2">The sequence shown here is derived from an EMBL/GenBank/DDBJ whole genome shotgun (WGS) entry which is preliminary data.</text>
</comment>
<evidence type="ECO:0000313" key="2">
    <source>
        <dbReference type="EMBL" id="MCB8875445.1"/>
    </source>
</evidence>
<protein>
    <submittedName>
        <fullName evidence="2">Hint domain-containing protein</fullName>
    </submittedName>
</protein>
<dbReference type="SUPFAM" id="SSF51294">
    <property type="entry name" value="Hedgehog/intein (Hint) domain"/>
    <property type="match status" value="1"/>
</dbReference>
<gene>
    <name evidence="2" type="ORF">ASILVAE211_09660</name>
</gene>
<proteinExistence type="predicted"/>
<feature type="domain" description="Hedgehog/Intein (Hint)" evidence="1">
    <location>
        <begin position="1013"/>
        <end position="1146"/>
    </location>
</feature>
<dbReference type="NCBIfam" id="TIGR04415">
    <property type="entry name" value="O_hepto_targRPT"/>
    <property type="match status" value="2"/>
</dbReference>
<sequence>MTTIISSGSVQSGHEIAPVGSGQSLLVEAGGTAISAKITAGTEVISGVDSGAVVTEHGFQVLSSGGLAVGGSVSSDAWQVIHRGAESLSTTIAGGGSQFVSSGGLASAAHIASGGAQILIDEGSAIDTVIDQGAYEAINGNWSGMSTTTVASGSTVHSGGLIGVDTYGTLADVSLRSGGVVLVQSGGIVSGGSIESGGYLIMTPGAVVTDMPAGAAIVQSGIVVIQSFSDVALQSSSLSQDLGSGVEELVLPGGVVSGGTLSSGAALHVYSGGLTSDVTLSGSFEVVSSGGIASGTIIDQASVEYVFSGGFASGTVVVSGFAIVEAGGSATGVTVSAGGNLTVDGSYNVSSVAGVVTGATILDGATLYVGFVGSATDVTVQSGGAAYIFGTLSSGSLESGAYAIVESAVSKVEASGAAGILADSVISGAAVVVESGGVLTGDRISDGSVVLVESGGSSVDTTVSAGGTLILLSGAAVSTTTASGGAIITSGAVAIAGPSSVTVSMGVDSAAVGSGTSAYILSGGVASGVVVQNYGSLEVQSGGTAINTVLTAGGALVVDSGAIVSGAVTFSGIEASIEFSALSAGEILISGFAASDALTFDMISGGSAVLSIISGHEIEIAGTEMGASGLVSAFVSLDPSSSYVASDFTVTNTTSGTAEVTFAPSPKDDGSSLASAAVVPVDIPLYVLPYNSGYKVGIEISLDGGTTYKMYEFDTGGTGFYASYNPAWWSSYTPVSSAPAIFSYTSGNTYTASVVSTNLTFQTTGGNSISTAADIGLISSAENPNTFTNQAWNADLTNVTTSTAPLEDNFYGDFGVGLGSAEDGIENVLAQLGSGLSDGFIITVGTNDSSGEVGNLQVGLTAEDIASYTTVVLMQGENALDTFANSGESTYQELLAEGMYIISGYVENNMTPTSTPTSGTTDYVFDTGAPETQIHIGTTVHTSGTLSGAMLSAGAASPNDSGWVLNVSSGGFQVSDGNAIGNTTGYINTGLNAFWGVSVMFDIADGILGFKLMCFAAGTAIRTPRGDVAVEALRVGDQVRTVTGEARRITWIGHRAIDCRRHPQPDAVLPVCVAAHAFGRGVPERDLYLSPDHAVYLDGVLIPVKYFIDGQNIRQGVRANLTYYHIELSSHDVILAEGLPVETYLAMDDRSSFANGGTVVQAYPVFAPQAEDAQLHWDARGYAPLVVTGPKLDALRRALAERAAPLSGPVSVAAQPRR</sequence>
<keyword evidence="3" id="KW-1185">Reference proteome</keyword>
<dbReference type="InterPro" id="IPR030930">
    <property type="entry name" value="AIDA"/>
</dbReference>
<dbReference type="InterPro" id="IPR012332">
    <property type="entry name" value="Autotransporter_pectin_lyase_C"/>
</dbReference>
<dbReference type="InterPro" id="IPR028992">
    <property type="entry name" value="Hedgehog/Intein_dom"/>
</dbReference>
<dbReference type="Pfam" id="PF13403">
    <property type="entry name" value="Hint_2"/>
    <property type="match status" value="1"/>
</dbReference>
<dbReference type="RefSeq" id="WP_227321093.1">
    <property type="nucleotide sequence ID" value="NZ_JAESVB010000003.1"/>
</dbReference>
<evidence type="ECO:0000259" key="1">
    <source>
        <dbReference type="Pfam" id="PF13403"/>
    </source>
</evidence>
<dbReference type="Proteomes" id="UP000708298">
    <property type="component" value="Unassembled WGS sequence"/>
</dbReference>
<organism evidence="2 3">
    <name type="scientific">Acidisoma silvae</name>
    <dbReference type="NCBI Taxonomy" id="2802396"/>
    <lineage>
        <taxon>Bacteria</taxon>
        <taxon>Pseudomonadati</taxon>
        <taxon>Pseudomonadota</taxon>
        <taxon>Alphaproteobacteria</taxon>
        <taxon>Acetobacterales</taxon>
        <taxon>Acidocellaceae</taxon>
        <taxon>Acidisoma</taxon>
    </lineage>
</organism>
<evidence type="ECO:0000313" key="3">
    <source>
        <dbReference type="Proteomes" id="UP000708298"/>
    </source>
</evidence>
<dbReference type="EMBL" id="JAESVB010000003">
    <property type="protein sequence ID" value="MCB8875445.1"/>
    <property type="molecule type" value="Genomic_DNA"/>
</dbReference>
<name>A0A964DYJ1_9PROT</name>
<dbReference type="Gene3D" id="2.170.16.10">
    <property type="entry name" value="Hedgehog/Intein (Hint) domain"/>
    <property type="match status" value="1"/>
</dbReference>
<dbReference type="AlphaFoldDB" id="A0A964DYJ1"/>
<accession>A0A964DYJ1</accession>
<dbReference type="Pfam" id="PF16168">
    <property type="entry name" value="AIDA"/>
    <property type="match status" value="1"/>
</dbReference>
<reference evidence="2" key="1">
    <citation type="journal article" date="2021" name="Microorganisms">
        <title>Acidisoma silvae sp. nov. and Acidisomacellulosilytica sp. nov., Two Acidophilic Bacteria Isolated from Decaying Wood, Hydrolyzing Cellulose and Producing Poly-3-hydroxybutyrate.</title>
        <authorList>
            <person name="Mieszkin S."/>
            <person name="Pouder E."/>
            <person name="Uroz S."/>
            <person name="Simon-Colin C."/>
            <person name="Alain K."/>
        </authorList>
    </citation>
    <scope>NUCLEOTIDE SEQUENCE</scope>
    <source>
        <strain evidence="2">HW T2.11</strain>
    </source>
</reference>
<reference evidence="2" key="2">
    <citation type="submission" date="2021-01" db="EMBL/GenBank/DDBJ databases">
        <authorList>
            <person name="Mieszkin S."/>
            <person name="Pouder E."/>
            <person name="Alain K."/>
        </authorList>
    </citation>
    <scope>NUCLEOTIDE SEQUENCE</scope>
    <source>
        <strain evidence="2">HW T2.11</strain>
    </source>
</reference>
<dbReference type="Gene3D" id="2.160.20.20">
    <property type="match status" value="2"/>
</dbReference>
<dbReference type="InterPro" id="IPR036844">
    <property type="entry name" value="Hint_dom_sf"/>
</dbReference>